<organism evidence="1 2">
    <name type="scientific">Caenorhabditis nigoni</name>
    <dbReference type="NCBI Taxonomy" id="1611254"/>
    <lineage>
        <taxon>Eukaryota</taxon>
        <taxon>Metazoa</taxon>
        <taxon>Ecdysozoa</taxon>
        <taxon>Nematoda</taxon>
        <taxon>Chromadorea</taxon>
        <taxon>Rhabditida</taxon>
        <taxon>Rhabditina</taxon>
        <taxon>Rhabditomorpha</taxon>
        <taxon>Rhabditoidea</taxon>
        <taxon>Rhabditidae</taxon>
        <taxon>Peloderinae</taxon>
        <taxon>Caenorhabditis</taxon>
    </lineage>
</organism>
<accession>A0A2G5TDF6</accession>
<dbReference type="PANTHER" id="PTHR31006:SF8">
    <property type="entry name" value="F-BOX DOMAIN-CONTAINING PROTEIN-RELATED"/>
    <property type="match status" value="1"/>
</dbReference>
<sequence>MSLHDPETGRQPKMLQLLDFVSKHNIQFSAMGPQDNAASTTTPKIGKLTITEILSNWSEEKSIIRVELDSLTIWLTGKESLTKIDKGWDGELVEELSEIRQENRFEILNNFLKSISHDGCIQADTVEVVGATFAPPDAFKPNCENLKLADVQQECLLEWITSSLQVRREFKNFEIDCWSVEVPIRPFIQGLKVSEHLKIQCETGMTDVELEGIEAMDLTISSDEITPKAAKIRLEKFLKFGKRHEKLEIRTVHPQFFDAKRDLFSENWIVKKIPQDYEEGGEFIGKIFSGFENIHGIQDTCEFSCDYYGDAMRIFCAVYEKSKTPMTLYPF</sequence>
<comment type="caution">
    <text evidence="1">The sequence shown here is derived from an EMBL/GenBank/DDBJ whole genome shotgun (WGS) entry which is preliminary data.</text>
</comment>
<dbReference type="Proteomes" id="UP000230233">
    <property type="component" value="Chromosome V"/>
</dbReference>
<reference evidence="2" key="1">
    <citation type="submission" date="2017-10" db="EMBL/GenBank/DDBJ databases">
        <title>Rapid genome shrinkage in a self-fertile nematode reveals novel sperm competition proteins.</title>
        <authorList>
            <person name="Yin D."/>
            <person name="Schwarz E.M."/>
            <person name="Thomas C.G."/>
            <person name="Felde R.L."/>
            <person name="Korf I.F."/>
            <person name="Cutter A.D."/>
            <person name="Schartner C.M."/>
            <person name="Ralston E.J."/>
            <person name="Meyer B.J."/>
            <person name="Haag E.S."/>
        </authorList>
    </citation>
    <scope>NUCLEOTIDE SEQUENCE [LARGE SCALE GENOMIC DNA]</scope>
    <source>
        <strain evidence="2">JU1422</strain>
    </source>
</reference>
<dbReference type="PANTHER" id="PTHR31006">
    <property type="entry name" value="F-BOX DOMAIN-CONTAINING PROTEIN-RELATED-RELATED"/>
    <property type="match status" value="1"/>
</dbReference>
<keyword evidence="2" id="KW-1185">Reference proteome</keyword>
<evidence type="ECO:0008006" key="3">
    <source>
        <dbReference type="Google" id="ProtNLM"/>
    </source>
</evidence>
<proteinExistence type="predicted"/>
<evidence type="ECO:0000313" key="1">
    <source>
        <dbReference type="EMBL" id="PIC25111.1"/>
    </source>
</evidence>
<gene>
    <name evidence="1" type="primary">Cnig_chr_V.g18171</name>
    <name evidence="1" type="ORF">B9Z55_018171</name>
</gene>
<name>A0A2G5TDF6_9PELO</name>
<dbReference type="EMBL" id="PDUG01000005">
    <property type="protein sequence ID" value="PIC25111.1"/>
    <property type="molecule type" value="Genomic_DNA"/>
</dbReference>
<dbReference type="InterPro" id="IPR042317">
    <property type="entry name" value="She-1-like"/>
</dbReference>
<dbReference type="AlphaFoldDB" id="A0A2G5TDF6"/>
<evidence type="ECO:0000313" key="2">
    <source>
        <dbReference type="Proteomes" id="UP000230233"/>
    </source>
</evidence>
<protein>
    <recommendedName>
        <fullName evidence="3">DUF38 domain-containing protein</fullName>
    </recommendedName>
</protein>